<dbReference type="AlphaFoldDB" id="A0A5P6VU36"/>
<dbReference type="KEGG" id="pxv:FXF36_11200"/>
<proteinExistence type="inferred from homology"/>
<dbReference type="Pfam" id="PF01297">
    <property type="entry name" value="ZnuA"/>
    <property type="match status" value="1"/>
</dbReference>
<accession>A0A5P6VU36</accession>
<dbReference type="InterPro" id="IPR006127">
    <property type="entry name" value="ZnuA-like"/>
</dbReference>
<keyword evidence="2" id="KW-0813">Transport</keyword>
<gene>
    <name evidence="5" type="ORF">FXF36_11200</name>
</gene>
<name>A0A5P6VU36_PSEXY</name>
<evidence type="ECO:0000256" key="1">
    <source>
        <dbReference type="ARBA" id="ARBA00011028"/>
    </source>
</evidence>
<organism evidence="5 6">
    <name type="scientific">Pseudobutyrivibrio xylanivorans</name>
    <dbReference type="NCBI Taxonomy" id="185007"/>
    <lineage>
        <taxon>Bacteria</taxon>
        <taxon>Bacillati</taxon>
        <taxon>Bacillota</taxon>
        <taxon>Clostridia</taxon>
        <taxon>Lachnospirales</taxon>
        <taxon>Lachnospiraceae</taxon>
        <taxon>Pseudobutyrivibrio</taxon>
    </lineage>
</organism>
<keyword evidence="3" id="KW-0732">Signal</keyword>
<reference evidence="6" key="1">
    <citation type="submission" date="2019-08" db="EMBL/GenBank/DDBJ databases">
        <title>Complete Genome Sequence of the Polysaccharide-Degrading Rumen Bacterium Pseudobutyrivibrio xylanivorans MA3014.</title>
        <authorList>
            <person name="Palevich N."/>
            <person name="Maclean P.H."/>
            <person name="Kelly W.J."/>
            <person name="Leahy S.C."/>
            <person name="Rakonjac J."/>
            <person name="Attwood G.T."/>
        </authorList>
    </citation>
    <scope>NUCLEOTIDE SEQUENCE [LARGE SCALE GENOMIC DNA]</scope>
    <source>
        <strain evidence="6">MA3014</strain>
    </source>
</reference>
<dbReference type="InterPro" id="IPR050492">
    <property type="entry name" value="Bact_metal-bind_prot9"/>
</dbReference>
<dbReference type="GO" id="GO:0046872">
    <property type="term" value="F:metal ion binding"/>
    <property type="evidence" value="ECO:0007669"/>
    <property type="project" value="InterPro"/>
</dbReference>
<sequence length="336" mass="36822">MTLLFTVVIFAGSLIGCGNNQSTKLDGITEEQVPVTGESNQKISVVTTIFPEYDWVKELVGDNDNVEITMLLDNGVDLHSFQPTAEDIMKVANCDMFIYVGGESDEWVEDALKESVNPDMVVINLLDALGESNLKEEEVVEGMEAEEEEDEGEEEEGPEIDEHVWLSLKNAQTLVKVIADNLSVIDADNSHMYSSNADAYIAKLEALDKTYTAAVADASKDTLLFGDRFPFRYLVDDYGLNYYAAFVGCSAETEASFETVAFLSKKVDELGLNTVLTIEKSDGKIANTIIQNTANKDATVLAMDSMQSTTSQDIAGGTSYMSIMESNLEVLKEALR</sequence>
<evidence type="ECO:0000313" key="5">
    <source>
        <dbReference type="EMBL" id="QFJ56245.1"/>
    </source>
</evidence>
<comment type="similarity">
    <text evidence="1">Belongs to the bacterial solute-binding protein 9 family.</text>
</comment>
<evidence type="ECO:0000256" key="4">
    <source>
        <dbReference type="SAM" id="MobiDB-lite"/>
    </source>
</evidence>
<dbReference type="Proteomes" id="UP000327030">
    <property type="component" value="Chromosome 1"/>
</dbReference>
<feature type="region of interest" description="Disordered" evidence="4">
    <location>
        <begin position="140"/>
        <end position="159"/>
    </location>
</feature>
<evidence type="ECO:0000256" key="3">
    <source>
        <dbReference type="ARBA" id="ARBA00022729"/>
    </source>
</evidence>
<protein>
    <submittedName>
        <fullName evidence="5">Zinc ABC transporter substrate-binding protein</fullName>
    </submittedName>
</protein>
<dbReference type="Gene3D" id="3.40.50.1980">
    <property type="entry name" value="Nitrogenase molybdenum iron protein domain"/>
    <property type="match status" value="2"/>
</dbReference>
<dbReference type="GO" id="GO:0030001">
    <property type="term" value="P:metal ion transport"/>
    <property type="evidence" value="ECO:0007669"/>
    <property type="project" value="InterPro"/>
</dbReference>
<dbReference type="EMBL" id="CP043028">
    <property type="protein sequence ID" value="QFJ56245.1"/>
    <property type="molecule type" value="Genomic_DNA"/>
</dbReference>
<evidence type="ECO:0000313" key="6">
    <source>
        <dbReference type="Proteomes" id="UP000327030"/>
    </source>
</evidence>
<dbReference type="SUPFAM" id="SSF53807">
    <property type="entry name" value="Helical backbone' metal receptor"/>
    <property type="match status" value="1"/>
</dbReference>
<dbReference type="PANTHER" id="PTHR42953:SF3">
    <property type="entry name" value="HIGH-AFFINITY ZINC UPTAKE SYSTEM PROTEIN ZNUA"/>
    <property type="match status" value="1"/>
</dbReference>
<dbReference type="PANTHER" id="PTHR42953">
    <property type="entry name" value="HIGH-AFFINITY ZINC UPTAKE SYSTEM PROTEIN ZNUA-RELATED"/>
    <property type="match status" value="1"/>
</dbReference>
<dbReference type="OrthoDB" id="9810636at2"/>
<evidence type="ECO:0000256" key="2">
    <source>
        <dbReference type="ARBA" id="ARBA00022448"/>
    </source>
</evidence>